<evidence type="ECO:0000259" key="1">
    <source>
        <dbReference type="PROSITE" id="PS51186"/>
    </source>
</evidence>
<proteinExistence type="predicted"/>
<organism evidence="2">
    <name type="scientific">Geobacter metallireducens</name>
    <dbReference type="NCBI Taxonomy" id="28232"/>
    <lineage>
        <taxon>Bacteria</taxon>
        <taxon>Pseudomonadati</taxon>
        <taxon>Thermodesulfobacteriota</taxon>
        <taxon>Desulfuromonadia</taxon>
        <taxon>Geobacterales</taxon>
        <taxon>Geobacteraceae</taxon>
        <taxon>Geobacter</taxon>
    </lineage>
</organism>
<dbReference type="Gene3D" id="3.40.630.30">
    <property type="match status" value="1"/>
</dbReference>
<dbReference type="GO" id="GO:0016747">
    <property type="term" value="F:acyltransferase activity, transferring groups other than amino-acyl groups"/>
    <property type="evidence" value="ECO:0007669"/>
    <property type="project" value="InterPro"/>
</dbReference>
<name>A0A831U1U7_GEOME</name>
<dbReference type="CDD" id="cd04301">
    <property type="entry name" value="NAT_SF"/>
    <property type="match status" value="1"/>
</dbReference>
<keyword evidence="2" id="KW-0808">Transferase</keyword>
<sequence>MTIRTFVSDDVPRFLALAAAEGWTSDPWEFDFLLEHFPGGCLTLEEGGKAQAFVTALPHGTSGWIGNLIVAPDARGRGYGTLLMERAMDELLAAGVTTVWLTASLAGRPIYERMGFREIDQVARWSGRGRGQGERGDLIPLGRMVAMDRAGWGDVREPLLSAVVSRGSLLGGADGFLVVQPCGSGVQLGPWSCGDRGEASSLLGRVIGPAADEIPVILDVPVRNGAAAALLTAAGFSTVGRTALMYAGVVPAYDPTRIFALASMGSMG</sequence>
<gene>
    <name evidence="2" type="ORF">ENQ87_09205</name>
</gene>
<dbReference type="InterPro" id="IPR000182">
    <property type="entry name" value="GNAT_dom"/>
</dbReference>
<dbReference type="PANTHER" id="PTHR47237">
    <property type="entry name" value="SLL0310 PROTEIN"/>
    <property type="match status" value="1"/>
</dbReference>
<dbReference type="Pfam" id="PF00583">
    <property type="entry name" value="Acetyltransf_1"/>
    <property type="match status" value="1"/>
</dbReference>
<accession>A0A831U1U7</accession>
<dbReference type="PANTHER" id="PTHR47237:SF1">
    <property type="entry name" value="SLL0310 PROTEIN"/>
    <property type="match status" value="1"/>
</dbReference>
<comment type="caution">
    <text evidence="2">The sequence shown here is derived from an EMBL/GenBank/DDBJ whole genome shotgun (WGS) entry which is preliminary data.</text>
</comment>
<dbReference type="InterPro" id="IPR052729">
    <property type="entry name" value="Acyl/Acetyltrans_Enzymes"/>
</dbReference>
<dbReference type="InterPro" id="IPR016181">
    <property type="entry name" value="Acyl_CoA_acyltransferase"/>
</dbReference>
<dbReference type="InterPro" id="IPR041496">
    <property type="entry name" value="YitH/HolE_GNAT"/>
</dbReference>
<dbReference type="PROSITE" id="PS51186">
    <property type="entry name" value="GNAT"/>
    <property type="match status" value="1"/>
</dbReference>
<reference evidence="2" key="1">
    <citation type="journal article" date="2020" name="mSystems">
        <title>Genome- and Community-Level Interaction Insights into Carbon Utilization and Element Cycling Functions of Hydrothermarchaeota in Hydrothermal Sediment.</title>
        <authorList>
            <person name="Zhou Z."/>
            <person name="Liu Y."/>
            <person name="Xu W."/>
            <person name="Pan J."/>
            <person name="Luo Z.H."/>
            <person name="Li M."/>
        </authorList>
    </citation>
    <scope>NUCLEOTIDE SEQUENCE [LARGE SCALE GENOMIC DNA]</scope>
    <source>
        <strain evidence="2">SpSt-349</strain>
    </source>
</reference>
<dbReference type="AlphaFoldDB" id="A0A831U1U7"/>
<dbReference type="Gene3D" id="3.40.630.90">
    <property type="match status" value="1"/>
</dbReference>
<dbReference type="EMBL" id="DSOV01000042">
    <property type="protein sequence ID" value="HEN42539.1"/>
    <property type="molecule type" value="Genomic_DNA"/>
</dbReference>
<dbReference type="SUPFAM" id="SSF55729">
    <property type="entry name" value="Acyl-CoA N-acyltransferases (Nat)"/>
    <property type="match status" value="1"/>
</dbReference>
<protein>
    <submittedName>
        <fullName evidence="2">GNAT family N-acetyltransferase</fullName>
    </submittedName>
</protein>
<dbReference type="Pfam" id="PF18014">
    <property type="entry name" value="Acetyltransf_18"/>
    <property type="match status" value="1"/>
</dbReference>
<feature type="domain" description="N-acetyltransferase" evidence="1">
    <location>
        <begin position="1"/>
        <end position="146"/>
    </location>
</feature>
<evidence type="ECO:0000313" key="2">
    <source>
        <dbReference type="EMBL" id="HEN42539.1"/>
    </source>
</evidence>